<accession>V8FXT2</accession>
<dbReference type="EMBL" id="AYSV01000105">
    <property type="protein sequence ID" value="ETD68493.1"/>
    <property type="molecule type" value="Genomic_DNA"/>
</dbReference>
<sequence length="109" mass="12258">MSNHDEDLALQALLTKAHIDRLQVKADWHHLKQGLTPEAIKSNVLNTSANVFADMMPKANSVFHYLQKYPGLSLGIAKTLLRLTKVDNAIIRTLGLGAASWFIYNRFKK</sequence>
<evidence type="ECO:0000313" key="1">
    <source>
        <dbReference type="EMBL" id="ETD68493.1"/>
    </source>
</evidence>
<protein>
    <submittedName>
        <fullName evidence="1">Uncharacterized protein</fullName>
    </submittedName>
</protein>
<dbReference type="OrthoDB" id="9894779at2"/>
<organism evidence="1 2">
    <name type="scientific">Pelistega indica</name>
    <dbReference type="NCBI Taxonomy" id="1414851"/>
    <lineage>
        <taxon>Bacteria</taxon>
        <taxon>Pseudomonadati</taxon>
        <taxon>Pseudomonadota</taxon>
        <taxon>Betaproteobacteria</taxon>
        <taxon>Burkholderiales</taxon>
        <taxon>Alcaligenaceae</taxon>
        <taxon>Pelistega</taxon>
    </lineage>
</organism>
<dbReference type="RefSeq" id="WP_023952300.1">
    <property type="nucleotide sequence ID" value="NZ_AYSV01000105.1"/>
</dbReference>
<gene>
    <name evidence="1" type="ORF">V757_10140</name>
</gene>
<name>V8FXT2_9BURK</name>
<dbReference type="Proteomes" id="UP000018766">
    <property type="component" value="Unassembled WGS sequence"/>
</dbReference>
<keyword evidence="2" id="KW-1185">Reference proteome</keyword>
<evidence type="ECO:0000313" key="2">
    <source>
        <dbReference type="Proteomes" id="UP000018766"/>
    </source>
</evidence>
<reference evidence="1 2" key="1">
    <citation type="submission" date="2013-11" db="EMBL/GenBank/DDBJ databases">
        <title>Genomic analysis of Pelistega sp. HM-7.</title>
        <authorList>
            <person name="Kumbhare S.V."/>
            <person name="Shetty S.A."/>
            <person name="Sharma O."/>
            <person name="Dhotre D.P."/>
        </authorList>
    </citation>
    <scope>NUCLEOTIDE SEQUENCE [LARGE SCALE GENOMIC DNA]</scope>
    <source>
        <strain evidence="1 2">HM-7</strain>
    </source>
</reference>
<dbReference type="AlphaFoldDB" id="V8FXT2"/>
<proteinExistence type="predicted"/>
<comment type="caution">
    <text evidence="1">The sequence shown here is derived from an EMBL/GenBank/DDBJ whole genome shotgun (WGS) entry which is preliminary data.</text>
</comment>